<dbReference type="Gene3D" id="1.10.1760.20">
    <property type="match status" value="1"/>
</dbReference>
<keyword evidence="1" id="KW-0812">Transmembrane</keyword>
<proteinExistence type="predicted"/>
<dbReference type="Proteomes" id="UP000032279">
    <property type="component" value="Unassembled WGS sequence"/>
</dbReference>
<protein>
    <submittedName>
        <fullName evidence="2">Uncharacterized protein</fullName>
    </submittedName>
</protein>
<evidence type="ECO:0000313" key="3">
    <source>
        <dbReference type="Proteomes" id="UP000032279"/>
    </source>
</evidence>
<accession>A0A0D0YTM5</accession>
<dbReference type="AlphaFoldDB" id="A0A0D0YTM5"/>
<keyword evidence="3" id="KW-1185">Reference proteome</keyword>
<gene>
    <name evidence="2" type="ORF">WDC_1838</name>
</gene>
<evidence type="ECO:0000313" key="2">
    <source>
        <dbReference type="EMBL" id="KIS02594.1"/>
    </source>
</evidence>
<dbReference type="PATRIC" id="fig|1335616.4.peg.1849"/>
<keyword evidence="1" id="KW-0472">Membrane</keyword>
<name>A0A0D0YTM5_9LACO</name>
<organism evidence="2 3">
    <name type="scientific">Paucilactobacillus wasatchensis</name>
    <dbReference type="NCBI Taxonomy" id="1335616"/>
    <lineage>
        <taxon>Bacteria</taxon>
        <taxon>Bacillati</taxon>
        <taxon>Bacillota</taxon>
        <taxon>Bacilli</taxon>
        <taxon>Lactobacillales</taxon>
        <taxon>Lactobacillaceae</taxon>
        <taxon>Paucilactobacillus</taxon>
    </lineage>
</organism>
<sequence>MFKALSAIFVTNGIAEMVLAAIIAPLIALPLTKIRHH</sequence>
<feature type="transmembrane region" description="Helical" evidence="1">
    <location>
        <begin position="6"/>
        <end position="31"/>
    </location>
</feature>
<keyword evidence="1" id="KW-1133">Transmembrane helix</keyword>
<reference evidence="2 3" key="1">
    <citation type="submission" date="2013-08" db="EMBL/GenBank/DDBJ databases">
        <title>Lactobacillus wasatchii sp. WDC04, a late gas producing bacteria isolated from aged chedder cheese.</title>
        <authorList>
            <person name="Oberg C.J."/>
            <person name="Culumber M."/>
            <person name="McMahon D.J."/>
            <person name="Broadbent J.R."/>
            <person name="Oberg T.S."/>
            <person name="Ortaki F."/>
        </authorList>
    </citation>
    <scope>NUCLEOTIDE SEQUENCE [LARGE SCALE GENOMIC DNA]</scope>
    <source>
        <strain evidence="2 3">WDC04</strain>
    </source>
</reference>
<comment type="caution">
    <text evidence="2">The sequence shown here is derived from an EMBL/GenBank/DDBJ whole genome shotgun (WGS) entry which is preliminary data.</text>
</comment>
<evidence type="ECO:0000256" key="1">
    <source>
        <dbReference type="SAM" id="Phobius"/>
    </source>
</evidence>
<dbReference type="EMBL" id="AWTT01000075">
    <property type="protein sequence ID" value="KIS02594.1"/>
    <property type="molecule type" value="Genomic_DNA"/>
</dbReference>